<dbReference type="InterPro" id="IPR036282">
    <property type="entry name" value="Glutathione-S-Trfase_C_sf"/>
</dbReference>
<dbReference type="Gene3D" id="1.20.1050.10">
    <property type="match status" value="1"/>
</dbReference>
<dbReference type="OrthoDB" id="9795329at2"/>
<proteinExistence type="predicted"/>
<dbReference type="CDD" id="cd03205">
    <property type="entry name" value="GST_C_6"/>
    <property type="match status" value="1"/>
</dbReference>
<dbReference type="InterPro" id="IPR004045">
    <property type="entry name" value="Glutathione_S-Trfase_N"/>
</dbReference>
<gene>
    <name evidence="2" type="ORF">D1610_03815</name>
</gene>
<dbReference type="Pfam" id="PF13410">
    <property type="entry name" value="GST_C_2"/>
    <property type="match status" value="1"/>
</dbReference>
<dbReference type="SUPFAM" id="SSF52833">
    <property type="entry name" value="Thioredoxin-like"/>
    <property type="match status" value="1"/>
</dbReference>
<accession>A0A396RRI0</accession>
<dbReference type="Pfam" id="PF13409">
    <property type="entry name" value="GST_N_2"/>
    <property type="match status" value="1"/>
</dbReference>
<keyword evidence="2" id="KW-0808">Transferase</keyword>
<dbReference type="PROSITE" id="PS50404">
    <property type="entry name" value="GST_NTER"/>
    <property type="match status" value="1"/>
</dbReference>
<keyword evidence="3" id="KW-1185">Reference proteome</keyword>
<dbReference type="Proteomes" id="UP000266693">
    <property type="component" value="Unassembled WGS sequence"/>
</dbReference>
<comment type="caution">
    <text evidence="2">The sequence shown here is derived from an EMBL/GenBank/DDBJ whole genome shotgun (WGS) entry which is preliminary data.</text>
</comment>
<feature type="domain" description="GST N-terminal" evidence="1">
    <location>
        <begin position="1"/>
        <end position="84"/>
    </location>
</feature>
<organism evidence="2 3">
    <name type="scientific">Sphingomonas gilva</name>
    <dbReference type="NCBI Taxonomy" id="2305907"/>
    <lineage>
        <taxon>Bacteria</taxon>
        <taxon>Pseudomonadati</taxon>
        <taxon>Pseudomonadota</taxon>
        <taxon>Alphaproteobacteria</taxon>
        <taxon>Sphingomonadales</taxon>
        <taxon>Sphingomonadaceae</taxon>
        <taxon>Sphingomonas</taxon>
    </lineage>
</organism>
<evidence type="ECO:0000259" key="1">
    <source>
        <dbReference type="PROSITE" id="PS50404"/>
    </source>
</evidence>
<sequence>MTLTLHWSPRSPFVRKVMVAAHERGVADRLTLVRSVAITTDPNPALMAANPLNKIPTLERDDGPPLTDSRVICEFLDTIGDAPPLIPEGEARWPALRRQAMADGLTDLLVLWRGERGRPQPSRPHLDAYRVKAIATLDRLELEAVEFPARPDIGDIAVGCALAYADFRFADLAWRGGRPRLASWQAGFDARPAAQATAIVDDEAKPMAPA</sequence>
<reference evidence="2 3" key="1">
    <citation type="submission" date="2018-08" db="EMBL/GenBank/DDBJ databases">
        <title>The multiple taxonomic identification of Sphingomonas gilva.</title>
        <authorList>
            <person name="Zhu D."/>
            <person name="Zheng S."/>
        </authorList>
    </citation>
    <scope>NUCLEOTIDE SEQUENCE [LARGE SCALE GENOMIC DNA]</scope>
    <source>
        <strain evidence="2 3">ZDH117</strain>
    </source>
</reference>
<dbReference type="InterPro" id="IPR036249">
    <property type="entry name" value="Thioredoxin-like_sf"/>
</dbReference>
<name>A0A396RRI0_9SPHN</name>
<dbReference type="RefSeq" id="WP_118862749.1">
    <property type="nucleotide sequence ID" value="NZ_QWLV01000001.1"/>
</dbReference>
<dbReference type="GO" id="GO:0016740">
    <property type="term" value="F:transferase activity"/>
    <property type="evidence" value="ECO:0007669"/>
    <property type="project" value="UniProtKB-KW"/>
</dbReference>
<evidence type="ECO:0000313" key="3">
    <source>
        <dbReference type="Proteomes" id="UP000266693"/>
    </source>
</evidence>
<protein>
    <submittedName>
        <fullName evidence="2">Glutathione S-transferase family protein</fullName>
    </submittedName>
</protein>
<evidence type="ECO:0000313" key="2">
    <source>
        <dbReference type="EMBL" id="RHW19244.1"/>
    </source>
</evidence>
<dbReference type="Gene3D" id="3.40.30.10">
    <property type="entry name" value="Glutaredoxin"/>
    <property type="match status" value="1"/>
</dbReference>
<dbReference type="AlphaFoldDB" id="A0A396RRI0"/>
<dbReference type="EMBL" id="QWLV01000001">
    <property type="protein sequence ID" value="RHW19244.1"/>
    <property type="molecule type" value="Genomic_DNA"/>
</dbReference>
<dbReference type="SUPFAM" id="SSF47616">
    <property type="entry name" value="GST C-terminal domain-like"/>
    <property type="match status" value="1"/>
</dbReference>